<dbReference type="FunFam" id="3.40.50.720:FF:000304">
    <property type="entry name" value="UDP-glucose 4,6-dehydratase"/>
    <property type="match status" value="1"/>
</dbReference>
<dbReference type="PANTHER" id="PTHR43000">
    <property type="entry name" value="DTDP-D-GLUCOSE 4,6-DEHYDRATASE-RELATED"/>
    <property type="match status" value="1"/>
</dbReference>
<dbReference type="Gene3D" id="3.40.50.720">
    <property type="entry name" value="NAD(P)-binding Rossmann-like Domain"/>
    <property type="match status" value="1"/>
</dbReference>
<dbReference type="SUPFAM" id="SSF51735">
    <property type="entry name" value="NAD(P)-binding Rossmann-fold domains"/>
    <property type="match status" value="1"/>
</dbReference>
<keyword evidence="2" id="KW-0520">NAD</keyword>
<dbReference type="InterPro" id="IPR005888">
    <property type="entry name" value="dTDP_Gluc_deHydtase"/>
</dbReference>
<dbReference type="CDD" id="cd05246">
    <property type="entry name" value="dTDP_GD_SDR_e"/>
    <property type="match status" value="1"/>
</dbReference>
<dbReference type="InterPro" id="IPR016040">
    <property type="entry name" value="NAD(P)-bd_dom"/>
</dbReference>
<protein>
    <recommendedName>
        <fullName evidence="4">NAD(P)-binding domain-containing protein</fullName>
    </recommendedName>
</protein>
<accession>A0A6C0DIY1</accession>
<evidence type="ECO:0000256" key="2">
    <source>
        <dbReference type="ARBA" id="ARBA00023027"/>
    </source>
</evidence>
<proteinExistence type="predicted"/>
<dbReference type="EMBL" id="MN739618">
    <property type="protein sequence ID" value="QHT16224.1"/>
    <property type="molecule type" value="Genomic_DNA"/>
</dbReference>
<name>A0A6C0DIY1_9ZZZZ</name>
<dbReference type="InterPro" id="IPR036291">
    <property type="entry name" value="NAD(P)-bd_dom_sf"/>
</dbReference>
<sequence>MKNILVTGGCGFIGSNFVNYYFHKNKDVNIVNLDAMYYCANEFNVNEEIRNSDRYHLVKGNLCSFDLLTHILSNYKIDTIIHFAAQSHVQNSFEDSLQYTNDNVLGTHTLLETARRYGKIVKFIHISTDEVYGESMIMDDEEKKNESSILCPTNPYAATKAAAELIAKSYYFSFKMPIIITRGNNVYGPNQYPEKLIPRFIKLLKEDQPVTIQGDGSNVRAFLHVLDVCGALECIIEKGQLGEIYNIGSDDHYEYSVLEIAQKLIHKIKNTDDFDKWITYIADRPFNDKRYYISNEKVKKLGWTINVDFERGLNELI</sequence>
<dbReference type="Gene3D" id="3.90.25.10">
    <property type="entry name" value="UDP-galactose 4-epimerase, domain 1"/>
    <property type="match status" value="1"/>
</dbReference>
<evidence type="ECO:0000256" key="3">
    <source>
        <dbReference type="ARBA" id="ARBA00023239"/>
    </source>
</evidence>
<reference evidence="5" key="1">
    <citation type="journal article" date="2020" name="Nature">
        <title>Giant virus diversity and host interactions through global metagenomics.</title>
        <authorList>
            <person name="Schulz F."/>
            <person name="Roux S."/>
            <person name="Paez-Espino D."/>
            <person name="Jungbluth S."/>
            <person name="Walsh D.A."/>
            <person name="Denef V.J."/>
            <person name="McMahon K.D."/>
            <person name="Konstantinidis K.T."/>
            <person name="Eloe-Fadrosh E.A."/>
            <person name="Kyrpides N.C."/>
            <person name="Woyke T."/>
        </authorList>
    </citation>
    <scope>NUCLEOTIDE SEQUENCE</scope>
    <source>
        <strain evidence="5">GVMAG-M-3300023174-182</strain>
    </source>
</reference>
<feature type="domain" description="NAD(P)-binding" evidence="4">
    <location>
        <begin position="5"/>
        <end position="315"/>
    </location>
</feature>
<dbReference type="GO" id="GO:0008460">
    <property type="term" value="F:dTDP-glucose 4,6-dehydratase activity"/>
    <property type="evidence" value="ECO:0007669"/>
    <property type="project" value="InterPro"/>
</dbReference>
<evidence type="ECO:0000259" key="4">
    <source>
        <dbReference type="Pfam" id="PF16363"/>
    </source>
</evidence>
<organism evidence="5">
    <name type="scientific">viral metagenome</name>
    <dbReference type="NCBI Taxonomy" id="1070528"/>
    <lineage>
        <taxon>unclassified sequences</taxon>
        <taxon>metagenomes</taxon>
        <taxon>organismal metagenomes</taxon>
    </lineage>
</organism>
<comment type="cofactor">
    <cofactor evidence="1">
        <name>NAD(+)</name>
        <dbReference type="ChEBI" id="CHEBI:57540"/>
    </cofactor>
</comment>
<evidence type="ECO:0000313" key="5">
    <source>
        <dbReference type="EMBL" id="QHT16224.1"/>
    </source>
</evidence>
<evidence type="ECO:0000256" key="1">
    <source>
        <dbReference type="ARBA" id="ARBA00001911"/>
    </source>
</evidence>
<dbReference type="Pfam" id="PF16363">
    <property type="entry name" value="GDP_Man_Dehyd"/>
    <property type="match status" value="1"/>
</dbReference>
<dbReference type="GO" id="GO:0009225">
    <property type="term" value="P:nucleotide-sugar metabolic process"/>
    <property type="evidence" value="ECO:0007669"/>
    <property type="project" value="InterPro"/>
</dbReference>
<keyword evidence="3" id="KW-0456">Lyase</keyword>
<dbReference type="AlphaFoldDB" id="A0A6C0DIY1"/>